<dbReference type="PRINTS" id="PR00081">
    <property type="entry name" value="GDHRDH"/>
</dbReference>
<evidence type="ECO:0000313" key="3">
    <source>
        <dbReference type="EMBL" id="XCG54745.1"/>
    </source>
</evidence>
<dbReference type="GO" id="GO:0016491">
    <property type="term" value="F:oxidoreductase activity"/>
    <property type="evidence" value="ECO:0007669"/>
    <property type="project" value="UniProtKB-KW"/>
</dbReference>
<dbReference type="AlphaFoldDB" id="A0AAU8D785"/>
<dbReference type="InterPro" id="IPR002347">
    <property type="entry name" value="SDR_fam"/>
</dbReference>
<organism evidence="3">
    <name type="scientific">Mesorhizobium sp. WSM2239</name>
    <dbReference type="NCBI Taxonomy" id="3228852"/>
    <lineage>
        <taxon>Bacteria</taxon>
        <taxon>Pseudomonadati</taxon>
        <taxon>Pseudomonadota</taxon>
        <taxon>Alphaproteobacteria</taxon>
        <taxon>Hyphomicrobiales</taxon>
        <taxon>Phyllobacteriaceae</taxon>
        <taxon>Mesorhizobium</taxon>
    </lineage>
</organism>
<keyword evidence="2" id="KW-0560">Oxidoreductase</keyword>
<dbReference type="InterPro" id="IPR036291">
    <property type="entry name" value="NAD(P)-bd_dom_sf"/>
</dbReference>
<proteinExistence type="inferred from homology"/>
<dbReference type="InterPro" id="IPR051122">
    <property type="entry name" value="SDR_DHRS6-like"/>
</dbReference>
<name>A0AAU8D785_9HYPH</name>
<reference evidence="3" key="1">
    <citation type="submission" date="2024-06" db="EMBL/GenBank/DDBJ databases">
        <title>Mesorhizobium karijinii sp. nov., a symbiont of the iconic Swainsona formosa from arid Australia.</title>
        <authorList>
            <person name="Hill Y.J."/>
            <person name="Watkin E.L.J."/>
            <person name="O'Hara G.W."/>
            <person name="Terpolilli J."/>
            <person name="Tye M.L."/>
            <person name="Kohlmeier M.G."/>
        </authorList>
    </citation>
    <scope>NUCLEOTIDE SEQUENCE</scope>
    <source>
        <strain evidence="3">WSM2239</strain>
    </source>
</reference>
<comment type="similarity">
    <text evidence="1">Belongs to the short-chain dehydrogenases/reductases (SDR) family.</text>
</comment>
<dbReference type="PANTHER" id="PTHR43477:SF1">
    <property type="entry name" value="DIHYDROANTICAPSIN 7-DEHYDROGENASE"/>
    <property type="match status" value="1"/>
</dbReference>
<dbReference type="RefSeq" id="WP_353642758.1">
    <property type="nucleotide sequence ID" value="NZ_CP159249.1"/>
</dbReference>
<dbReference type="Pfam" id="PF13561">
    <property type="entry name" value="adh_short_C2"/>
    <property type="match status" value="1"/>
</dbReference>
<dbReference type="SUPFAM" id="SSF51735">
    <property type="entry name" value="NAD(P)-binding Rossmann-fold domains"/>
    <property type="match status" value="1"/>
</dbReference>
<evidence type="ECO:0000256" key="1">
    <source>
        <dbReference type="ARBA" id="ARBA00006484"/>
    </source>
</evidence>
<dbReference type="Gene3D" id="3.40.50.720">
    <property type="entry name" value="NAD(P)-binding Rossmann-like Domain"/>
    <property type="match status" value="1"/>
</dbReference>
<gene>
    <name evidence="3" type="ORF">ABVK49_25825</name>
</gene>
<evidence type="ECO:0000256" key="2">
    <source>
        <dbReference type="ARBA" id="ARBA00023002"/>
    </source>
</evidence>
<accession>A0AAU8D785</accession>
<sequence length="173" mass="18329">MSSSTVLLCLTLSCRGSNHCQIRSNGSWILISPTHARIKAMCPGGVIVNLGPINNVLPFTPRHADRAAKVAMDTLTRCMAAELGPVGIRTATVAAGYIRTPNVAQLAQDGRIDATAIRRRIPMGRMGQPEDVADAVFFLASSNASYVNGSILYVDGGWTLVSDATPTNSMTNV</sequence>
<dbReference type="EMBL" id="CP159249">
    <property type="protein sequence ID" value="XCG54745.1"/>
    <property type="molecule type" value="Genomic_DNA"/>
</dbReference>
<dbReference type="PANTHER" id="PTHR43477">
    <property type="entry name" value="DIHYDROANTICAPSIN 7-DEHYDROGENASE"/>
    <property type="match status" value="1"/>
</dbReference>
<protein>
    <submittedName>
        <fullName evidence="3">SDR family oxidoreductase</fullName>
    </submittedName>
</protein>